<accession>A0A345YF42</accession>
<sequence length="368" mass="39518">MSWKDFCGLRSMARGNGASELHGQCRSAATAAHTARASGLANTTPSRYRGKPIQKESQRMTRPTVRQAIACLAPLTLALQGCAAYPETDVATAPVAAQAAVAKGPGLWKVADEDTTIYLFGTVHALPESVEWYQGPIESALAASQELVTEIPDGAAKDPASQQVVMAKALLPADESLRDMLSEPDRTSYEIALTRLGLPPAAFDRFEPWFAGMTLAVVPLMQAGYAAESGVETKLEELAPADAARGALETLEWQIELFDTLPVESQLAFLMASADNIDEVVPMMDRMVAEWLEGDADGLAALMNEGLTDPVLADALLYQRNKRWAEWIDERLDRPGTVFIAVGAGHLAGQDSVQDYLTGSGLTVTRVQ</sequence>
<dbReference type="Pfam" id="PF01963">
    <property type="entry name" value="TraB_PrgY_gumN"/>
    <property type="match status" value="1"/>
</dbReference>
<keyword evidence="3" id="KW-1185">Reference proteome</keyword>
<proteinExistence type="predicted"/>
<dbReference type="InterPro" id="IPR047111">
    <property type="entry name" value="YbaP-like"/>
</dbReference>
<evidence type="ECO:0000313" key="3">
    <source>
        <dbReference type="Proteomes" id="UP000254508"/>
    </source>
</evidence>
<dbReference type="KEGG" id="err:DVR09_09570"/>
<organism evidence="2 3">
    <name type="scientific">Erythrobacter aureus</name>
    <dbReference type="NCBI Taxonomy" id="2182384"/>
    <lineage>
        <taxon>Bacteria</taxon>
        <taxon>Pseudomonadati</taxon>
        <taxon>Pseudomonadota</taxon>
        <taxon>Alphaproteobacteria</taxon>
        <taxon>Sphingomonadales</taxon>
        <taxon>Erythrobacteraceae</taxon>
        <taxon>Erythrobacter/Porphyrobacter group</taxon>
        <taxon>Erythrobacter</taxon>
    </lineage>
</organism>
<reference evidence="3" key="1">
    <citation type="submission" date="2018-07" db="EMBL/GenBank/DDBJ databases">
        <title>Genome sequence of Erythrobacter strain YH-07, an antagonistic bacterium isolated from Yellow Sea.</title>
        <authorList>
            <person name="Tang T."/>
            <person name="Liu Q."/>
            <person name="Sun X."/>
        </authorList>
    </citation>
    <scope>NUCLEOTIDE SEQUENCE [LARGE SCALE GENOMIC DNA]</scope>
    <source>
        <strain evidence="3">YH-07</strain>
    </source>
</reference>
<feature type="region of interest" description="Disordered" evidence="1">
    <location>
        <begin position="36"/>
        <end position="61"/>
    </location>
</feature>
<dbReference type="Proteomes" id="UP000254508">
    <property type="component" value="Chromosome"/>
</dbReference>
<dbReference type="PANTHER" id="PTHR40590:SF1">
    <property type="entry name" value="CYTOPLASMIC PROTEIN"/>
    <property type="match status" value="1"/>
</dbReference>
<dbReference type="CDD" id="cd14789">
    <property type="entry name" value="Tiki"/>
    <property type="match status" value="1"/>
</dbReference>
<name>A0A345YF42_9SPHN</name>
<dbReference type="EMBL" id="CP031357">
    <property type="protein sequence ID" value="AXK42544.1"/>
    <property type="molecule type" value="Genomic_DNA"/>
</dbReference>
<evidence type="ECO:0000256" key="1">
    <source>
        <dbReference type="SAM" id="MobiDB-lite"/>
    </source>
</evidence>
<evidence type="ECO:0000313" key="2">
    <source>
        <dbReference type="EMBL" id="AXK42544.1"/>
    </source>
</evidence>
<protein>
    <submittedName>
        <fullName evidence="2">TraB/GumN family protein</fullName>
    </submittedName>
</protein>
<dbReference type="OrthoDB" id="9806326at2"/>
<dbReference type="PANTHER" id="PTHR40590">
    <property type="entry name" value="CYTOPLASMIC PROTEIN-RELATED"/>
    <property type="match status" value="1"/>
</dbReference>
<dbReference type="InterPro" id="IPR002816">
    <property type="entry name" value="TraB/PrgY/GumN_fam"/>
</dbReference>
<dbReference type="AlphaFoldDB" id="A0A345YF42"/>
<gene>
    <name evidence="2" type="ORF">DVR09_09570</name>
</gene>